<evidence type="ECO:0000313" key="2">
    <source>
        <dbReference type="EMBL" id="CAL5031910.1"/>
    </source>
</evidence>
<keyword evidence="1" id="KW-0812">Transmembrane</keyword>
<proteinExistence type="predicted"/>
<feature type="transmembrane region" description="Helical" evidence="1">
    <location>
        <begin position="171"/>
        <end position="192"/>
    </location>
</feature>
<organism evidence="2 3">
    <name type="scientific">Urochloa decumbens</name>
    <dbReference type="NCBI Taxonomy" id="240449"/>
    <lineage>
        <taxon>Eukaryota</taxon>
        <taxon>Viridiplantae</taxon>
        <taxon>Streptophyta</taxon>
        <taxon>Embryophyta</taxon>
        <taxon>Tracheophyta</taxon>
        <taxon>Spermatophyta</taxon>
        <taxon>Magnoliopsida</taxon>
        <taxon>Liliopsida</taxon>
        <taxon>Poales</taxon>
        <taxon>Poaceae</taxon>
        <taxon>PACMAD clade</taxon>
        <taxon>Panicoideae</taxon>
        <taxon>Panicodae</taxon>
        <taxon>Paniceae</taxon>
        <taxon>Melinidinae</taxon>
        <taxon>Urochloa</taxon>
    </lineage>
</organism>
<feature type="transmembrane region" description="Helical" evidence="1">
    <location>
        <begin position="104"/>
        <end position="123"/>
    </location>
</feature>
<gene>
    <name evidence="2" type="ORF">URODEC1_LOCUS81982</name>
</gene>
<dbReference type="AlphaFoldDB" id="A0ABC9D5V6"/>
<feature type="transmembrane region" description="Helical" evidence="1">
    <location>
        <begin position="204"/>
        <end position="226"/>
    </location>
</feature>
<dbReference type="Proteomes" id="UP001497457">
    <property type="component" value="Chromosome 31b"/>
</dbReference>
<keyword evidence="3" id="KW-1185">Reference proteome</keyword>
<dbReference type="EMBL" id="OZ075141">
    <property type="protein sequence ID" value="CAL5031910.1"/>
    <property type="molecule type" value="Genomic_DNA"/>
</dbReference>
<sequence length="303" mass="32755">MDIVDLVGWIRFILTRFAKPGQFLLETCVFGLVSPVSSFGLVSWISTDLSCAVNPPVISAFECIDPHHDRWTSCASQERKDAEEDEKDDAPWLPLLDKKNLKEFIIPLSTAAFLGITAMNVLSSNLGQDPLAKDAKHKVLRQILVPMPYTMFSLGIAGLAAAMVATRRPRVLGCAAGFLLVELVFLVVVGALVSIVRTEGGNKIVWPVTAGIIFALMVIWPMMCAYPQWLRRAFEFITCCCCSKAKSPTDTQDKCKTCGGFVVSGKSPNPAAEGVQLCPTCGGDADKPLAAPSAMLALTMPED</sequence>
<evidence type="ECO:0000256" key="1">
    <source>
        <dbReference type="SAM" id="Phobius"/>
    </source>
</evidence>
<keyword evidence="1" id="KW-1133">Transmembrane helix</keyword>
<protein>
    <submittedName>
        <fullName evidence="2">Uncharacterized protein</fullName>
    </submittedName>
</protein>
<accession>A0ABC9D5V6</accession>
<reference evidence="3" key="1">
    <citation type="submission" date="2024-06" db="EMBL/GenBank/DDBJ databases">
        <authorList>
            <person name="Ryan C."/>
        </authorList>
    </citation>
    <scope>NUCLEOTIDE SEQUENCE [LARGE SCALE GENOMIC DNA]</scope>
</reference>
<keyword evidence="1" id="KW-0472">Membrane</keyword>
<reference evidence="2 3" key="2">
    <citation type="submission" date="2024-10" db="EMBL/GenBank/DDBJ databases">
        <authorList>
            <person name="Ryan C."/>
        </authorList>
    </citation>
    <scope>NUCLEOTIDE SEQUENCE [LARGE SCALE GENOMIC DNA]</scope>
</reference>
<feature type="transmembrane region" description="Helical" evidence="1">
    <location>
        <begin position="143"/>
        <end position="164"/>
    </location>
</feature>
<evidence type="ECO:0000313" key="3">
    <source>
        <dbReference type="Proteomes" id="UP001497457"/>
    </source>
</evidence>
<name>A0ABC9D5V6_9POAL</name>